<evidence type="ECO:0000256" key="1">
    <source>
        <dbReference type="ARBA" id="ARBA00023122"/>
    </source>
</evidence>
<proteinExistence type="predicted"/>
<dbReference type="RefSeq" id="WP_004263175.1">
    <property type="nucleotide sequence ID" value="NZ_CP014646.1"/>
</dbReference>
<dbReference type="EMBL" id="CP014646">
    <property type="protein sequence ID" value="AMO37775.1"/>
    <property type="molecule type" value="Genomic_DNA"/>
</dbReference>
<dbReference type="Gene3D" id="3.10.580.10">
    <property type="entry name" value="CBS-domain"/>
    <property type="match status" value="1"/>
</dbReference>
<dbReference type="STRING" id="1134435.AC731_013015"/>
<feature type="domain" description="CBS" evidence="3">
    <location>
        <begin position="76"/>
        <end position="134"/>
    </location>
</feature>
<evidence type="ECO:0000256" key="2">
    <source>
        <dbReference type="PROSITE-ProRule" id="PRU00703"/>
    </source>
</evidence>
<dbReference type="KEGG" id="thu:AC731_013015"/>
<keyword evidence="5" id="KW-1185">Reference proteome</keyword>
<dbReference type="SUPFAM" id="SSF54631">
    <property type="entry name" value="CBS-domain pair"/>
    <property type="match status" value="1"/>
</dbReference>
<dbReference type="AlphaFoldDB" id="A0A127K732"/>
<evidence type="ECO:0000313" key="5">
    <source>
        <dbReference type="Proteomes" id="UP000036902"/>
    </source>
</evidence>
<dbReference type="InterPro" id="IPR046342">
    <property type="entry name" value="CBS_dom_sf"/>
</dbReference>
<keyword evidence="1 2" id="KW-0129">CBS domain</keyword>
<organism evidence="4 5">
    <name type="scientific">Thauera humireducens</name>
    <dbReference type="NCBI Taxonomy" id="1134435"/>
    <lineage>
        <taxon>Bacteria</taxon>
        <taxon>Pseudomonadati</taxon>
        <taxon>Pseudomonadota</taxon>
        <taxon>Betaproteobacteria</taxon>
        <taxon>Rhodocyclales</taxon>
        <taxon>Zoogloeaceae</taxon>
        <taxon>Thauera</taxon>
    </lineage>
</organism>
<dbReference type="Proteomes" id="UP000036902">
    <property type="component" value="Chromosome"/>
</dbReference>
<protein>
    <recommendedName>
        <fullName evidence="3">CBS domain-containing protein</fullName>
    </recommendedName>
</protein>
<evidence type="ECO:0000259" key="3">
    <source>
        <dbReference type="PROSITE" id="PS51371"/>
    </source>
</evidence>
<evidence type="ECO:0000313" key="4">
    <source>
        <dbReference type="EMBL" id="AMO37775.1"/>
    </source>
</evidence>
<dbReference type="SMART" id="SM00116">
    <property type="entry name" value="CBS"/>
    <property type="match status" value="2"/>
</dbReference>
<dbReference type="PROSITE" id="PS51371">
    <property type="entry name" value="CBS"/>
    <property type="match status" value="2"/>
</dbReference>
<accession>A0A127K732</accession>
<dbReference type="InterPro" id="IPR051257">
    <property type="entry name" value="Diverse_CBS-Domain"/>
</dbReference>
<dbReference type="Pfam" id="PF00571">
    <property type="entry name" value="CBS"/>
    <property type="match status" value="2"/>
</dbReference>
<reference evidence="5" key="1">
    <citation type="submission" date="2016-03" db="EMBL/GenBank/DDBJ databases">
        <authorList>
            <person name="Ma C."/>
            <person name="Zhou S."/>
            <person name="Yang G."/>
        </authorList>
    </citation>
    <scope>NUCLEOTIDE SEQUENCE [LARGE SCALE GENOMIC DNA]</scope>
    <source>
        <strain evidence="5">SgZ-1</strain>
    </source>
</reference>
<dbReference type="PANTHER" id="PTHR43080:SF2">
    <property type="entry name" value="CBS DOMAIN-CONTAINING PROTEIN"/>
    <property type="match status" value="1"/>
</dbReference>
<feature type="domain" description="CBS" evidence="3">
    <location>
        <begin position="11"/>
        <end position="68"/>
    </location>
</feature>
<dbReference type="PANTHER" id="PTHR43080">
    <property type="entry name" value="CBS DOMAIN-CONTAINING PROTEIN CBSX3, MITOCHONDRIAL"/>
    <property type="match status" value="1"/>
</dbReference>
<dbReference type="InterPro" id="IPR000644">
    <property type="entry name" value="CBS_dom"/>
</dbReference>
<sequence>MPSRPIHQILADRPFVCVPADMPVSAVTRLMNAQERSAALIVEHGVLTGIFTERDATFRVLAAGLDPETTTVGAVMTHNPQTLTEDRPFGHALHLMYENGVRHVPVVDASKRPLGVVTARDALALDALDFGAELVRREEITVIL</sequence>
<name>A0A127K732_9RHOO</name>
<gene>
    <name evidence="4" type="ORF">AC731_013015</name>
</gene>